<feature type="transmembrane region" description="Helical" evidence="8">
    <location>
        <begin position="183"/>
        <end position="208"/>
    </location>
</feature>
<feature type="compositionally biased region" description="Low complexity" evidence="7">
    <location>
        <begin position="35"/>
        <end position="46"/>
    </location>
</feature>
<feature type="transmembrane region" description="Helical" evidence="8">
    <location>
        <begin position="450"/>
        <end position="473"/>
    </location>
</feature>
<evidence type="ECO:0000256" key="4">
    <source>
        <dbReference type="ARBA" id="ARBA00022692"/>
    </source>
</evidence>
<protein>
    <recommendedName>
        <fullName evidence="9">Major facilitator superfamily (MFS) profile domain-containing protein</fullName>
    </recommendedName>
</protein>
<comment type="subcellular location">
    <subcellularLocation>
        <location evidence="1">Membrane</location>
        <topology evidence="1">Multi-pass membrane protein</topology>
    </subcellularLocation>
</comment>
<dbReference type="PROSITE" id="PS50850">
    <property type="entry name" value="MFS"/>
    <property type="match status" value="1"/>
</dbReference>
<keyword evidence="4 8" id="KW-0812">Transmembrane</keyword>
<evidence type="ECO:0000259" key="9">
    <source>
        <dbReference type="PROSITE" id="PS50850"/>
    </source>
</evidence>
<evidence type="ECO:0000256" key="5">
    <source>
        <dbReference type="ARBA" id="ARBA00022989"/>
    </source>
</evidence>
<evidence type="ECO:0000256" key="6">
    <source>
        <dbReference type="ARBA" id="ARBA00023136"/>
    </source>
</evidence>
<feature type="transmembrane region" description="Helical" evidence="8">
    <location>
        <begin position="95"/>
        <end position="113"/>
    </location>
</feature>
<name>A0A6V8HCH2_TALPI</name>
<feature type="transmembrane region" description="Helical" evidence="8">
    <location>
        <begin position="150"/>
        <end position="171"/>
    </location>
</feature>
<comment type="caution">
    <text evidence="10">The sequence shown here is derived from an EMBL/GenBank/DDBJ whole genome shotgun (WGS) entry which is preliminary data.</text>
</comment>
<comment type="similarity">
    <text evidence="2">Belongs to the major facilitator superfamily. TCR/Tet family.</text>
</comment>
<feature type="transmembrane region" description="Helical" evidence="8">
    <location>
        <begin position="125"/>
        <end position="144"/>
    </location>
</feature>
<proteinExistence type="inferred from homology"/>
<dbReference type="GO" id="GO:0005886">
    <property type="term" value="C:plasma membrane"/>
    <property type="evidence" value="ECO:0007669"/>
    <property type="project" value="TreeGrafter"/>
</dbReference>
<feature type="transmembrane region" description="Helical" evidence="8">
    <location>
        <begin position="423"/>
        <end position="441"/>
    </location>
</feature>
<organism evidence="10 11">
    <name type="scientific">Talaromyces pinophilus</name>
    <name type="common">Penicillium pinophilum</name>
    <dbReference type="NCBI Taxonomy" id="128442"/>
    <lineage>
        <taxon>Eukaryota</taxon>
        <taxon>Fungi</taxon>
        <taxon>Dikarya</taxon>
        <taxon>Ascomycota</taxon>
        <taxon>Pezizomycotina</taxon>
        <taxon>Eurotiomycetes</taxon>
        <taxon>Eurotiomycetidae</taxon>
        <taxon>Eurotiales</taxon>
        <taxon>Trichocomaceae</taxon>
        <taxon>Talaromyces</taxon>
        <taxon>Talaromyces sect. Talaromyces</taxon>
    </lineage>
</organism>
<feature type="transmembrane region" description="Helical" evidence="8">
    <location>
        <begin position="532"/>
        <end position="551"/>
    </location>
</feature>
<dbReference type="Gene3D" id="1.20.1720.10">
    <property type="entry name" value="Multidrug resistance protein D"/>
    <property type="match status" value="1"/>
</dbReference>
<sequence length="568" mass="61166">MPSESFSTSPRPVMDDPVLGKPTTDEEAAMEKGQESTSDAPEATATAPPREFHGLSWFLVIVSILCSTFLFGLDNTIAADVQPAIIERFNSVNKISWVSVAFMMGAGSTNLFWGQMYGQFNLKYLYIISIAIFQVGSALCGAAPNMDVLIVGRAICGIGGAGAYVGVMTLLSVMTTDQERPAYLSIPSITWGTAMVLGPIIGGAFTVSKAGWRWAFYINLLIGAVCAPVYLILVPSKDARPGVTLTDRVKNIDFVGFAILSGIFVTLLMAISFGGAVYPWNSGRVIALFVVAGVLAIIYWLQQGFNIGTPMENRLIPFEFITNVQLMLVFLCETTAATSTYIPVYFLPLYFQLVRGDSALTAGVRLLPLVCFLIAFILIAGQIVSRTGQWQPWFFGGSALALIGGALLYTIDEHTSNAKIYGYSILTATGIGSYLQLPFAAAQAAVAPRWIFVAVGLISFAQLAAPSVALSIANTVFINEATLNLIQYLPDYSEDQITRVISGVGSQYLDQMSASQRAVVIRIITQAMGKPYILVITSSAFSLVLSTILVARSFADRKKSKTTDDNSI</sequence>
<dbReference type="FunFam" id="1.20.1250.20:FF:000429">
    <property type="entry name" value="MFS drug efflux transporter, putative"/>
    <property type="match status" value="1"/>
</dbReference>
<dbReference type="PANTHER" id="PTHR23501">
    <property type="entry name" value="MAJOR FACILITATOR SUPERFAMILY"/>
    <property type="match status" value="1"/>
</dbReference>
<feature type="transmembrane region" description="Helical" evidence="8">
    <location>
        <begin position="362"/>
        <end position="381"/>
    </location>
</feature>
<evidence type="ECO:0000313" key="10">
    <source>
        <dbReference type="EMBL" id="GAM39190.1"/>
    </source>
</evidence>
<feature type="transmembrane region" description="Helical" evidence="8">
    <location>
        <begin position="393"/>
        <end position="411"/>
    </location>
</feature>
<feature type="domain" description="Major facilitator superfamily (MFS) profile" evidence="9">
    <location>
        <begin position="60"/>
        <end position="554"/>
    </location>
</feature>
<dbReference type="PANTHER" id="PTHR23501:SF12">
    <property type="entry name" value="MAJOR FACILITATOR SUPERFAMILY (MFS) PROFILE DOMAIN-CONTAINING PROTEIN-RELATED"/>
    <property type="match status" value="1"/>
</dbReference>
<gene>
    <name evidence="10" type="ORF">TCE0_034f10528</name>
</gene>
<dbReference type="Proteomes" id="UP000053095">
    <property type="component" value="Unassembled WGS sequence"/>
</dbReference>
<dbReference type="InterPro" id="IPR020846">
    <property type="entry name" value="MFS_dom"/>
</dbReference>
<dbReference type="GO" id="GO:0022857">
    <property type="term" value="F:transmembrane transporter activity"/>
    <property type="evidence" value="ECO:0007669"/>
    <property type="project" value="InterPro"/>
</dbReference>
<feature type="region of interest" description="Disordered" evidence="7">
    <location>
        <begin position="1"/>
        <end position="46"/>
    </location>
</feature>
<evidence type="ECO:0000256" key="2">
    <source>
        <dbReference type="ARBA" id="ARBA00007520"/>
    </source>
</evidence>
<dbReference type="InterPro" id="IPR011701">
    <property type="entry name" value="MFS"/>
</dbReference>
<dbReference type="SUPFAM" id="SSF103473">
    <property type="entry name" value="MFS general substrate transporter"/>
    <property type="match status" value="1"/>
</dbReference>
<keyword evidence="5 8" id="KW-1133">Transmembrane helix</keyword>
<evidence type="ECO:0000313" key="11">
    <source>
        <dbReference type="Proteomes" id="UP000053095"/>
    </source>
</evidence>
<dbReference type="AlphaFoldDB" id="A0A6V8HCH2"/>
<keyword evidence="11" id="KW-1185">Reference proteome</keyword>
<feature type="compositionally biased region" description="Polar residues" evidence="7">
    <location>
        <begin position="1"/>
        <end position="10"/>
    </location>
</feature>
<keyword evidence="6 8" id="KW-0472">Membrane</keyword>
<feature type="transmembrane region" description="Helical" evidence="8">
    <location>
        <begin position="254"/>
        <end position="278"/>
    </location>
</feature>
<dbReference type="InterPro" id="IPR036259">
    <property type="entry name" value="MFS_trans_sf"/>
</dbReference>
<accession>A0A6V8HCH2</accession>
<feature type="transmembrane region" description="Helical" evidence="8">
    <location>
        <begin position="321"/>
        <end position="342"/>
    </location>
</feature>
<dbReference type="EMBL" id="DF933830">
    <property type="protein sequence ID" value="GAM39190.1"/>
    <property type="molecule type" value="Genomic_DNA"/>
</dbReference>
<keyword evidence="3" id="KW-0813">Transport</keyword>
<reference evidence="11" key="1">
    <citation type="journal article" date="2015" name="Genome Announc.">
        <title>Draft genome sequence of Talaromyces cellulolyticus strain Y-94, a source of lignocellulosic biomass-degrading enzymes.</title>
        <authorList>
            <person name="Fujii T."/>
            <person name="Koike H."/>
            <person name="Sawayama S."/>
            <person name="Yano S."/>
            <person name="Inoue H."/>
        </authorList>
    </citation>
    <scope>NUCLEOTIDE SEQUENCE [LARGE SCALE GENOMIC DNA]</scope>
    <source>
        <strain evidence="11">Y-94</strain>
    </source>
</reference>
<dbReference type="Pfam" id="PF07690">
    <property type="entry name" value="MFS_1"/>
    <property type="match status" value="1"/>
</dbReference>
<evidence type="ECO:0000256" key="3">
    <source>
        <dbReference type="ARBA" id="ARBA00022448"/>
    </source>
</evidence>
<evidence type="ECO:0000256" key="1">
    <source>
        <dbReference type="ARBA" id="ARBA00004141"/>
    </source>
</evidence>
<feature type="transmembrane region" description="Helical" evidence="8">
    <location>
        <begin position="284"/>
        <end position="301"/>
    </location>
</feature>
<evidence type="ECO:0000256" key="8">
    <source>
        <dbReference type="SAM" id="Phobius"/>
    </source>
</evidence>
<feature type="transmembrane region" description="Helical" evidence="8">
    <location>
        <begin position="214"/>
        <end position="233"/>
    </location>
</feature>
<feature type="transmembrane region" description="Helical" evidence="8">
    <location>
        <begin position="55"/>
        <end position="73"/>
    </location>
</feature>
<evidence type="ECO:0000256" key="7">
    <source>
        <dbReference type="SAM" id="MobiDB-lite"/>
    </source>
</evidence>